<protein>
    <submittedName>
        <fullName evidence="1">Uncharacterized protein</fullName>
    </submittedName>
</protein>
<reference evidence="1" key="1">
    <citation type="submission" date="2013-07" db="EMBL/GenBank/DDBJ databases">
        <title>The genome of Eucalyptus grandis.</title>
        <authorList>
            <person name="Schmutz J."/>
            <person name="Hayes R."/>
            <person name="Myburg A."/>
            <person name="Tuskan G."/>
            <person name="Grattapaglia D."/>
            <person name="Rokhsar D.S."/>
        </authorList>
    </citation>
    <scope>NUCLEOTIDE SEQUENCE</scope>
    <source>
        <tissue evidence="1">Leaf extractions</tissue>
    </source>
</reference>
<proteinExistence type="predicted"/>
<sequence length="66" mass="7802">MIHSRLPRPSIANDAWPILLVIHIGKRKLENCVKHLNHWNSSIQRNYYYIDFVAIACNGSAERFFY</sequence>
<gene>
    <name evidence="1" type="ORF">EUGRSUZ_H03038</name>
</gene>
<dbReference type="AlphaFoldDB" id="A0A059B2R3"/>
<accession>A0A059B2R3</accession>
<dbReference type="EMBL" id="KK198760">
    <property type="protein sequence ID" value="KCW60324.1"/>
    <property type="molecule type" value="Genomic_DNA"/>
</dbReference>
<name>A0A059B2R3_EUCGR</name>
<dbReference type="Gramene" id="KCW60324">
    <property type="protein sequence ID" value="KCW60324"/>
    <property type="gene ID" value="EUGRSUZ_H03038"/>
</dbReference>
<dbReference type="InParanoid" id="A0A059B2R3"/>
<evidence type="ECO:0000313" key="1">
    <source>
        <dbReference type="EMBL" id="KCW60324.1"/>
    </source>
</evidence>
<organism evidence="1">
    <name type="scientific">Eucalyptus grandis</name>
    <name type="common">Flooded gum</name>
    <dbReference type="NCBI Taxonomy" id="71139"/>
    <lineage>
        <taxon>Eukaryota</taxon>
        <taxon>Viridiplantae</taxon>
        <taxon>Streptophyta</taxon>
        <taxon>Embryophyta</taxon>
        <taxon>Tracheophyta</taxon>
        <taxon>Spermatophyta</taxon>
        <taxon>Magnoliopsida</taxon>
        <taxon>eudicotyledons</taxon>
        <taxon>Gunneridae</taxon>
        <taxon>Pentapetalae</taxon>
        <taxon>rosids</taxon>
        <taxon>malvids</taxon>
        <taxon>Myrtales</taxon>
        <taxon>Myrtaceae</taxon>
        <taxon>Myrtoideae</taxon>
        <taxon>Eucalypteae</taxon>
        <taxon>Eucalyptus</taxon>
    </lineage>
</organism>